<gene>
    <name evidence="2" type="ORF">HHU12_20395</name>
</gene>
<evidence type="ECO:0008006" key="4">
    <source>
        <dbReference type="Google" id="ProtNLM"/>
    </source>
</evidence>
<protein>
    <recommendedName>
        <fullName evidence="4">Outer membrane protein beta-barrel domain-containing protein</fullName>
    </recommendedName>
</protein>
<evidence type="ECO:0000313" key="3">
    <source>
        <dbReference type="Proteomes" id="UP000576082"/>
    </source>
</evidence>
<keyword evidence="1" id="KW-0732">Signal</keyword>
<comment type="caution">
    <text evidence="2">The sequence shown here is derived from an EMBL/GenBank/DDBJ whole genome shotgun (WGS) entry which is preliminary data.</text>
</comment>
<evidence type="ECO:0000256" key="1">
    <source>
        <dbReference type="SAM" id="SignalP"/>
    </source>
</evidence>
<proteinExistence type="predicted"/>
<keyword evidence="3" id="KW-1185">Reference proteome</keyword>
<dbReference type="RefSeq" id="WP_169658586.1">
    <property type="nucleotide sequence ID" value="NZ_JABANE010000061.1"/>
</dbReference>
<name>A0A7X9XB75_9BACT</name>
<sequence length="575" mass="67201">MQTFITTILILLLLTSSAFSQSQNDSTATADSTKDATARKIAQENKETIELLKQYINESYLDTVGYLYFYDNFQVQKDREVINRDSVKLSINNFDILINTNKDHIQLKEDTISLDIFTRNDTMIIKHKKDTLTTLRIHSIDNEEHKGHFFKPRAYERKINLKILNDNDSTDDYKLEYPIYDIRSNSTIPEQLDWLLLKVGGSTLKIRFREFKSKTRTYYRKSTHVEVNEDGILFVKIITHDYNTFSSGPINLKQENRLNKLEFYNKKEKETVKFYDVINWMPKSENVMYRPGKGNYDIEGFKSKLPLHKGVSLDHYLDVRIFTDALGLIGQADNGLVDTELSMPFPLFNDIIPSKKRRTYLKFLSRIEFNGRFSLLDSSSRYANIDTVSFINGTDTSSVFRVNNKLKVKQQSFLELSAQLNLIKWKVHNNTFEINGGFNYYLTDTRNTFTGDVGRISSSSLNLNFHYLLQAYTNYGLEVSGGYEWQYINDPKFFEARNDQRLVNIGIELFYNPKSNTQKRVFLRFMYSRAELTENPLYYYGTPNEVLANDAKNYQDQFVKFQIGYKTGIKIFSKK</sequence>
<feature type="signal peptide" evidence="1">
    <location>
        <begin position="1"/>
        <end position="20"/>
    </location>
</feature>
<organism evidence="2 3">
    <name type="scientific">Flammeovirga aprica JL-4</name>
    <dbReference type="NCBI Taxonomy" id="694437"/>
    <lineage>
        <taxon>Bacteria</taxon>
        <taxon>Pseudomonadati</taxon>
        <taxon>Bacteroidota</taxon>
        <taxon>Cytophagia</taxon>
        <taxon>Cytophagales</taxon>
        <taxon>Flammeovirgaceae</taxon>
        <taxon>Flammeovirga</taxon>
    </lineage>
</organism>
<evidence type="ECO:0000313" key="2">
    <source>
        <dbReference type="EMBL" id="NME70348.1"/>
    </source>
</evidence>
<feature type="chain" id="PRO_5030626282" description="Outer membrane protein beta-barrel domain-containing protein" evidence="1">
    <location>
        <begin position="21"/>
        <end position="575"/>
    </location>
</feature>
<dbReference type="EMBL" id="JABANE010000061">
    <property type="protein sequence ID" value="NME70348.1"/>
    <property type="molecule type" value="Genomic_DNA"/>
</dbReference>
<dbReference type="AlphaFoldDB" id="A0A7X9XB75"/>
<accession>A0A7X9XB75</accession>
<dbReference type="Proteomes" id="UP000576082">
    <property type="component" value="Unassembled WGS sequence"/>
</dbReference>
<reference evidence="2 3" key="1">
    <citation type="submission" date="2020-04" db="EMBL/GenBank/DDBJ databases">
        <title>Flammeovirga sp. SR4, a novel species isolated from seawater.</title>
        <authorList>
            <person name="Wang X."/>
        </authorList>
    </citation>
    <scope>NUCLEOTIDE SEQUENCE [LARGE SCALE GENOMIC DNA]</scope>
    <source>
        <strain evidence="2 3">ATCC 23126</strain>
    </source>
</reference>